<dbReference type="InterPro" id="IPR036770">
    <property type="entry name" value="Ankyrin_rpt-contain_sf"/>
</dbReference>
<sequence length="736" mass="82604">MAAASIASTGIVLEALRKDNYENWSTLVKNYLVGEGLWHGIVESDPNKPDYGEKDNDSKNEWRWKNAKALHAIQLACGSENLSNIRKFEKAREAWNHLKISFSEDVRAFPDIEQGSEDDRYIYKLHSDVKRGNWDDAKSRLSSYPDSIFSTTPSAGRTVLHVAVASGQARIVKELVKMGNRRLLRMQDKQGYTVLALAAKLTDNINMAERIIKKGGNEMLTIKTKGGDDCGDYNGDAKKNEDDKAKKNTDGEEEEEEEDSKGEIPVLLASANCHKEMTRYLFSQTPIDILFDNGGYYGLLLLRRCISAEIFALRLRTRIDLYGRSIEIVLHIEADEEPADTNTLADLLATHPLGRIFRTISALLLVKHLGRLLGRFKHVVQNSIIRNLPGSDQIYEMKMNHYLVLEILKCLSRRISVLEESELHECLAYDTMLVAAKNGTIEFINSMRNANLDLLWAMDKNKRGIFSHAILNRQEKVFELIHEIEGRTEMIASRVDVFKNNMLHLAAELGPSSDLDTRSNAALQMQRELHWYMAVEKIVPPKCKDLKNADGKKARELFSRNHESLVKGGEKWARDTASSFTLVGTLIITIMFAAAFTVPGGNDQYTGIPIFLKKHAFTVFILADAVSLITSSSSVLIFIGILTSRYAEKDFLRSLPLKLLFGLITLFFSVASMMIAFVSTLSMMLKGYRGVVIAAMSLAIIPVLVLIPTLLSLSLEILKSTLRPNLLTAKKKRSEA</sequence>
<feature type="transmembrane region" description="Helical" evidence="4">
    <location>
        <begin position="616"/>
        <end position="639"/>
    </location>
</feature>
<evidence type="ECO:0000256" key="4">
    <source>
        <dbReference type="SAM" id="Phobius"/>
    </source>
</evidence>
<dbReference type="GO" id="GO:0005886">
    <property type="term" value="C:plasma membrane"/>
    <property type="evidence" value="ECO:0007669"/>
    <property type="project" value="UniProtKB-SubCell"/>
</dbReference>
<dbReference type="PANTHER" id="PTHR24177:SF329">
    <property type="entry name" value="ANKYRIN REPEAT PROTEIN"/>
    <property type="match status" value="1"/>
</dbReference>
<keyword evidence="4" id="KW-1133">Transmembrane helix</keyword>
<dbReference type="PROSITE" id="PS50297">
    <property type="entry name" value="ANK_REP_REGION"/>
    <property type="match status" value="1"/>
</dbReference>
<dbReference type="InterPro" id="IPR002110">
    <property type="entry name" value="Ankyrin_rpt"/>
</dbReference>
<keyword evidence="4" id="KW-0812">Transmembrane</keyword>
<reference evidence="6 7" key="1">
    <citation type="submission" date="2019-01" db="EMBL/GenBank/DDBJ databases">
        <title>Sequencing of cultivated peanut Arachis hypogaea provides insights into genome evolution and oil improvement.</title>
        <authorList>
            <person name="Chen X."/>
        </authorList>
    </citation>
    <scope>NUCLEOTIDE SEQUENCE [LARGE SCALE GENOMIC DNA]</scope>
    <source>
        <strain evidence="7">cv. Fuhuasheng</strain>
        <tissue evidence="6">Leaves</tissue>
    </source>
</reference>
<comment type="subcellular location">
    <subcellularLocation>
        <location evidence="1">Cell membrane</location>
        <topology evidence="1">Peripheral membrane protein</topology>
        <orientation evidence="1">Cytoplasmic side</orientation>
    </subcellularLocation>
</comment>
<feature type="compositionally biased region" description="Acidic residues" evidence="3">
    <location>
        <begin position="251"/>
        <end position="260"/>
    </location>
</feature>
<dbReference type="Pfam" id="PF12796">
    <property type="entry name" value="Ank_2"/>
    <property type="match status" value="1"/>
</dbReference>
<feature type="transmembrane region" description="Helical" evidence="4">
    <location>
        <begin position="577"/>
        <end position="596"/>
    </location>
</feature>
<proteinExistence type="predicted"/>
<dbReference type="AlphaFoldDB" id="A0A445DDQ1"/>
<feature type="domain" description="PGG" evidence="5">
    <location>
        <begin position="571"/>
        <end position="683"/>
    </location>
</feature>
<feature type="region of interest" description="Disordered" evidence="3">
    <location>
        <begin position="231"/>
        <end position="262"/>
    </location>
</feature>
<dbReference type="Pfam" id="PF13962">
    <property type="entry name" value="PGG"/>
    <property type="match status" value="1"/>
</dbReference>
<evidence type="ECO:0000313" key="7">
    <source>
        <dbReference type="Proteomes" id="UP000289738"/>
    </source>
</evidence>
<keyword evidence="7" id="KW-1185">Reference proteome</keyword>
<dbReference type="Pfam" id="PF14223">
    <property type="entry name" value="Retrotran_gag_2"/>
    <property type="match status" value="1"/>
</dbReference>
<evidence type="ECO:0000313" key="6">
    <source>
        <dbReference type="EMBL" id="RYR61307.1"/>
    </source>
</evidence>
<evidence type="ECO:0000256" key="3">
    <source>
        <dbReference type="SAM" id="MobiDB-lite"/>
    </source>
</evidence>
<keyword evidence="4" id="KW-0472">Membrane</keyword>
<dbReference type="EMBL" id="SDMP01000004">
    <property type="protein sequence ID" value="RYR61307.1"/>
    <property type="molecule type" value="Genomic_DNA"/>
</dbReference>
<organism evidence="6 7">
    <name type="scientific">Arachis hypogaea</name>
    <name type="common">Peanut</name>
    <dbReference type="NCBI Taxonomy" id="3818"/>
    <lineage>
        <taxon>Eukaryota</taxon>
        <taxon>Viridiplantae</taxon>
        <taxon>Streptophyta</taxon>
        <taxon>Embryophyta</taxon>
        <taxon>Tracheophyta</taxon>
        <taxon>Spermatophyta</taxon>
        <taxon>Magnoliopsida</taxon>
        <taxon>eudicotyledons</taxon>
        <taxon>Gunneridae</taxon>
        <taxon>Pentapetalae</taxon>
        <taxon>rosids</taxon>
        <taxon>fabids</taxon>
        <taxon>Fabales</taxon>
        <taxon>Fabaceae</taxon>
        <taxon>Papilionoideae</taxon>
        <taxon>50 kb inversion clade</taxon>
        <taxon>dalbergioids sensu lato</taxon>
        <taxon>Dalbergieae</taxon>
        <taxon>Pterocarpus clade</taxon>
        <taxon>Arachis</taxon>
    </lineage>
</organism>
<accession>A0A445DDQ1</accession>
<protein>
    <recommendedName>
        <fullName evidence="5">PGG domain-containing protein</fullName>
    </recommendedName>
</protein>
<feature type="compositionally biased region" description="Basic and acidic residues" evidence="3">
    <location>
        <begin position="235"/>
        <end position="250"/>
    </location>
</feature>
<evidence type="ECO:0000256" key="1">
    <source>
        <dbReference type="ARBA" id="ARBA00004413"/>
    </source>
</evidence>
<dbReference type="PROSITE" id="PS50088">
    <property type="entry name" value="ANK_REPEAT"/>
    <property type="match status" value="1"/>
</dbReference>
<dbReference type="SUPFAM" id="SSF48403">
    <property type="entry name" value="Ankyrin repeat"/>
    <property type="match status" value="1"/>
</dbReference>
<dbReference type="InterPro" id="IPR026961">
    <property type="entry name" value="PGG_dom"/>
</dbReference>
<dbReference type="Proteomes" id="UP000289738">
    <property type="component" value="Chromosome A04"/>
</dbReference>
<comment type="caution">
    <text evidence="6">The sequence shown here is derived from an EMBL/GenBank/DDBJ whole genome shotgun (WGS) entry which is preliminary data.</text>
</comment>
<dbReference type="PANTHER" id="PTHR24177">
    <property type="entry name" value="CASKIN"/>
    <property type="match status" value="1"/>
</dbReference>
<evidence type="ECO:0000259" key="5">
    <source>
        <dbReference type="Pfam" id="PF13962"/>
    </source>
</evidence>
<gene>
    <name evidence="6" type="ORF">Ahy_A04g018464</name>
</gene>
<keyword evidence="2" id="KW-0040">ANK repeat</keyword>
<feature type="repeat" description="ANK" evidence="2">
    <location>
        <begin position="155"/>
        <end position="179"/>
    </location>
</feature>
<dbReference type="SMART" id="SM00248">
    <property type="entry name" value="ANK"/>
    <property type="match status" value="3"/>
</dbReference>
<name>A0A445DDQ1_ARAHY</name>
<feature type="transmembrane region" description="Helical" evidence="4">
    <location>
        <begin position="659"/>
        <end position="685"/>
    </location>
</feature>
<evidence type="ECO:0000256" key="2">
    <source>
        <dbReference type="PROSITE-ProRule" id="PRU00023"/>
    </source>
</evidence>
<feature type="transmembrane region" description="Helical" evidence="4">
    <location>
        <begin position="691"/>
        <end position="713"/>
    </location>
</feature>
<dbReference type="Gene3D" id="1.25.40.20">
    <property type="entry name" value="Ankyrin repeat-containing domain"/>
    <property type="match status" value="1"/>
</dbReference>